<gene>
    <name evidence="2" type="ORF">PGTUg99_033232</name>
</gene>
<evidence type="ECO:0000313" key="2">
    <source>
        <dbReference type="EMBL" id="KAA1088876.1"/>
    </source>
</evidence>
<comment type="caution">
    <text evidence="2">The sequence shown here is derived from an EMBL/GenBank/DDBJ whole genome shotgun (WGS) entry which is preliminary data.</text>
</comment>
<accession>A0A5B0NJN7</accession>
<dbReference type="Proteomes" id="UP000325313">
    <property type="component" value="Unassembled WGS sequence"/>
</dbReference>
<feature type="compositionally biased region" description="Pro residues" evidence="1">
    <location>
        <begin position="9"/>
        <end position="20"/>
    </location>
</feature>
<organism evidence="2 3">
    <name type="scientific">Puccinia graminis f. sp. tritici</name>
    <dbReference type="NCBI Taxonomy" id="56615"/>
    <lineage>
        <taxon>Eukaryota</taxon>
        <taxon>Fungi</taxon>
        <taxon>Dikarya</taxon>
        <taxon>Basidiomycota</taxon>
        <taxon>Pucciniomycotina</taxon>
        <taxon>Pucciniomycetes</taxon>
        <taxon>Pucciniales</taxon>
        <taxon>Pucciniaceae</taxon>
        <taxon>Puccinia</taxon>
    </lineage>
</organism>
<dbReference type="AlphaFoldDB" id="A0A5B0NJN7"/>
<evidence type="ECO:0000256" key="1">
    <source>
        <dbReference type="SAM" id="MobiDB-lite"/>
    </source>
</evidence>
<sequence>MAQFRPRQAPEPLPETPNPPTLTSLSQQLIREHQFLAHQAQSTNILRTATAARNHLEVMRSSNRLLAAQDPPAQLAPATVAAMEAMFARSERQQEERFARFERQQEERFARFERQLQGQLDLITNQLGLLNHDLASLRQGLARAAAPQDQLP</sequence>
<proteinExistence type="predicted"/>
<name>A0A5B0NJN7_PUCGR</name>
<dbReference type="EMBL" id="VDEP01000405">
    <property type="protein sequence ID" value="KAA1088876.1"/>
    <property type="molecule type" value="Genomic_DNA"/>
</dbReference>
<protein>
    <submittedName>
        <fullName evidence="2">Uncharacterized protein</fullName>
    </submittedName>
</protein>
<feature type="region of interest" description="Disordered" evidence="1">
    <location>
        <begin position="1"/>
        <end position="23"/>
    </location>
</feature>
<reference evidence="2 3" key="1">
    <citation type="submission" date="2019-05" db="EMBL/GenBank/DDBJ databases">
        <title>Emergence of the Ug99 lineage of the wheat stem rust pathogen through somatic hybridization.</title>
        <authorList>
            <person name="Li F."/>
            <person name="Upadhyaya N.M."/>
            <person name="Sperschneider J."/>
            <person name="Matny O."/>
            <person name="Nguyen-Phuc H."/>
            <person name="Mago R."/>
            <person name="Raley C."/>
            <person name="Miller M.E."/>
            <person name="Silverstein K.A.T."/>
            <person name="Henningsen E."/>
            <person name="Hirsch C.D."/>
            <person name="Visser B."/>
            <person name="Pretorius Z.A."/>
            <person name="Steffenson B.J."/>
            <person name="Schwessinger B."/>
            <person name="Dodds P.N."/>
            <person name="Figueroa M."/>
        </authorList>
    </citation>
    <scope>NUCLEOTIDE SEQUENCE [LARGE SCALE GENOMIC DNA]</scope>
    <source>
        <strain evidence="2 3">Ug99</strain>
    </source>
</reference>
<evidence type="ECO:0000313" key="3">
    <source>
        <dbReference type="Proteomes" id="UP000325313"/>
    </source>
</evidence>